<protein>
    <submittedName>
        <fullName evidence="1">Os05g0380400 protein</fullName>
    </submittedName>
</protein>
<dbReference type="EMBL" id="AP014961">
    <property type="protein sequence ID" value="BAS93759.1"/>
    <property type="molecule type" value="Genomic_DNA"/>
</dbReference>
<keyword evidence="2" id="KW-1185">Reference proteome</keyword>
<reference evidence="2" key="1">
    <citation type="journal article" date="2005" name="Nature">
        <title>The map-based sequence of the rice genome.</title>
        <authorList>
            <consortium name="International rice genome sequencing project (IRGSP)"/>
            <person name="Matsumoto T."/>
            <person name="Wu J."/>
            <person name="Kanamori H."/>
            <person name="Katayose Y."/>
            <person name="Fujisawa M."/>
            <person name="Namiki N."/>
            <person name="Mizuno H."/>
            <person name="Yamamoto K."/>
            <person name="Antonio B.A."/>
            <person name="Baba T."/>
            <person name="Sakata K."/>
            <person name="Nagamura Y."/>
            <person name="Aoki H."/>
            <person name="Arikawa K."/>
            <person name="Arita K."/>
            <person name="Bito T."/>
            <person name="Chiden Y."/>
            <person name="Fujitsuka N."/>
            <person name="Fukunaka R."/>
            <person name="Hamada M."/>
            <person name="Harada C."/>
            <person name="Hayashi A."/>
            <person name="Hijishita S."/>
            <person name="Honda M."/>
            <person name="Hosokawa S."/>
            <person name="Ichikawa Y."/>
            <person name="Idonuma A."/>
            <person name="Iijima M."/>
            <person name="Ikeda M."/>
            <person name="Ikeno M."/>
            <person name="Ito K."/>
            <person name="Ito S."/>
            <person name="Ito T."/>
            <person name="Ito Y."/>
            <person name="Ito Y."/>
            <person name="Iwabuchi A."/>
            <person name="Kamiya K."/>
            <person name="Karasawa W."/>
            <person name="Kurita K."/>
            <person name="Katagiri S."/>
            <person name="Kikuta A."/>
            <person name="Kobayashi H."/>
            <person name="Kobayashi N."/>
            <person name="Machita K."/>
            <person name="Maehara T."/>
            <person name="Masukawa M."/>
            <person name="Mizubayashi T."/>
            <person name="Mukai Y."/>
            <person name="Nagasaki H."/>
            <person name="Nagata Y."/>
            <person name="Naito S."/>
            <person name="Nakashima M."/>
            <person name="Nakama Y."/>
            <person name="Nakamichi Y."/>
            <person name="Nakamura M."/>
            <person name="Meguro A."/>
            <person name="Negishi M."/>
            <person name="Ohta I."/>
            <person name="Ohta T."/>
            <person name="Okamoto M."/>
            <person name="Ono N."/>
            <person name="Saji S."/>
            <person name="Sakaguchi M."/>
            <person name="Sakai K."/>
            <person name="Shibata M."/>
            <person name="Shimokawa T."/>
            <person name="Song J."/>
            <person name="Takazaki Y."/>
            <person name="Terasawa K."/>
            <person name="Tsugane M."/>
            <person name="Tsuji K."/>
            <person name="Ueda S."/>
            <person name="Waki K."/>
            <person name="Yamagata H."/>
            <person name="Yamamoto M."/>
            <person name="Yamamoto S."/>
            <person name="Yamane H."/>
            <person name="Yoshiki S."/>
            <person name="Yoshihara R."/>
            <person name="Yukawa K."/>
            <person name="Zhong H."/>
            <person name="Yano M."/>
            <person name="Yuan Q."/>
            <person name="Ouyang S."/>
            <person name="Liu J."/>
            <person name="Jones K.M."/>
            <person name="Gansberger K."/>
            <person name="Moffat K."/>
            <person name="Hill J."/>
            <person name="Bera J."/>
            <person name="Fadrosh D."/>
            <person name="Jin S."/>
            <person name="Johri S."/>
            <person name="Kim M."/>
            <person name="Overton L."/>
            <person name="Reardon M."/>
            <person name="Tsitrin T."/>
            <person name="Vuong H."/>
            <person name="Weaver B."/>
            <person name="Ciecko A."/>
            <person name="Tallon L."/>
            <person name="Jackson J."/>
            <person name="Pai G."/>
            <person name="Aken S.V."/>
            <person name="Utterback T."/>
            <person name="Reidmuller S."/>
            <person name="Feldblyum T."/>
            <person name="Hsiao J."/>
            <person name="Zismann V."/>
            <person name="Iobst S."/>
            <person name="de Vazeille A.R."/>
            <person name="Buell C.R."/>
            <person name="Ying K."/>
            <person name="Li Y."/>
            <person name="Lu T."/>
            <person name="Huang Y."/>
            <person name="Zhao Q."/>
            <person name="Feng Q."/>
            <person name="Zhang L."/>
            <person name="Zhu J."/>
            <person name="Weng Q."/>
            <person name="Mu J."/>
            <person name="Lu Y."/>
            <person name="Fan D."/>
            <person name="Liu Y."/>
            <person name="Guan J."/>
            <person name="Zhang Y."/>
            <person name="Yu S."/>
            <person name="Liu X."/>
            <person name="Zhang Y."/>
            <person name="Hong G."/>
            <person name="Han B."/>
            <person name="Choisne N."/>
            <person name="Demange N."/>
            <person name="Orjeda G."/>
            <person name="Samain S."/>
            <person name="Cattolico L."/>
            <person name="Pelletier E."/>
            <person name="Couloux A."/>
            <person name="Segurens B."/>
            <person name="Wincker P."/>
            <person name="D'Hont A."/>
            <person name="Scarpelli C."/>
            <person name="Weissenbach J."/>
            <person name="Salanoubat M."/>
            <person name="Quetier F."/>
            <person name="Yu Y."/>
            <person name="Kim H.R."/>
            <person name="Rambo T."/>
            <person name="Currie J."/>
            <person name="Collura K."/>
            <person name="Luo M."/>
            <person name="Yang T."/>
            <person name="Ammiraju J.S.S."/>
            <person name="Engler F."/>
            <person name="Soderlund C."/>
            <person name="Wing R.A."/>
            <person name="Palmer L.E."/>
            <person name="de la Bastide M."/>
            <person name="Spiegel L."/>
            <person name="Nascimento L."/>
            <person name="Zutavern T."/>
            <person name="O'Shaughnessy A."/>
            <person name="Dike S."/>
            <person name="Dedhia N."/>
            <person name="Preston R."/>
            <person name="Balija V."/>
            <person name="McCombie W.R."/>
            <person name="Chow T."/>
            <person name="Chen H."/>
            <person name="Chung M."/>
            <person name="Chen C."/>
            <person name="Shaw J."/>
            <person name="Wu H."/>
            <person name="Hsiao K."/>
            <person name="Chao Y."/>
            <person name="Chu M."/>
            <person name="Cheng C."/>
            <person name="Hour A."/>
            <person name="Lee P."/>
            <person name="Lin S."/>
            <person name="Lin Y."/>
            <person name="Liou J."/>
            <person name="Liu S."/>
            <person name="Hsing Y."/>
            <person name="Raghuvanshi S."/>
            <person name="Mohanty A."/>
            <person name="Bharti A.K."/>
            <person name="Gaur A."/>
            <person name="Gupta V."/>
            <person name="Kumar D."/>
            <person name="Ravi V."/>
            <person name="Vij S."/>
            <person name="Kapur A."/>
            <person name="Khurana P."/>
            <person name="Khurana P."/>
            <person name="Khurana J.P."/>
            <person name="Tyagi A.K."/>
            <person name="Gaikwad K."/>
            <person name="Singh A."/>
            <person name="Dalal V."/>
            <person name="Srivastava S."/>
            <person name="Dixit A."/>
            <person name="Pal A.K."/>
            <person name="Ghazi I.A."/>
            <person name="Yadav M."/>
            <person name="Pandit A."/>
            <person name="Bhargava A."/>
            <person name="Sureshbabu K."/>
            <person name="Batra K."/>
            <person name="Sharma T.R."/>
            <person name="Mohapatra T."/>
            <person name="Singh N.K."/>
            <person name="Messing J."/>
            <person name="Nelson A.B."/>
            <person name="Fuks G."/>
            <person name="Kavchok S."/>
            <person name="Keizer G."/>
            <person name="Linton E."/>
            <person name="Llaca V."/>
            <person name="Song R."/>
            <person name="Tanyolac B."/>
            <person name="Young S."/>
            <person name="Ho-Il K."/>
            <person name="Hahn J.H."/>
            <person name="Sangsakoo G."/>
            <person name="Vanavichit A."/>
            <person name="de Mattos Luiz.A.T."/>
            <person name="Zimmer P.D."/>
            <person name="Malone G."/>
            <person name="Dellagostin O."/>
            <person name="de Oliveira A.C."/>
            <person name="Bevan M."/>
            <person name="Bancroft I."/>
            <person name="Minx P."/>
            <person name="Cordum H."/>
            <person name="Wilson R."/>
            <person name="Cheng Z."/>
            <person name="Jin W."/>
            <person name="Jiang J."/>
            <person name="Leong S.A."/>
            <person name="Iwama H."/>
            <person name="Gojobori T."/>
            <person name="Itoh T."/>
            <person name="Niimura Y."/>
            <person name="Fujii Y."/>
            <person name="Habara T."/>
            <person name="Sakai H."/>
            <person name="Sato Y."/>
            <person name="Wilson G."/>
            <person name="Kumar K."/>
            <person name="McCouch S."/>
            <person name="Juretic N."/>
            <person name="Hoen D."/>
            <person name="Wright S."/>
            <person name="Bruskiewich R."/>
            <person name="Bureau T."/>
            <person name="Miyao A."/>
            <person name="Hirochika H."/>
            <person name="Nishikawa T."/>
            <person name="Kadowaki K."/>
            <person name="Sugiura M."/>
            <person name="Burr B."/>
            <person name="Sasaki T."/>
        </authorList>
    </citation>
    <scope>NUCLEOTIDE SEQUENCE [LARGE SCALE GENOMIC DNA]</scope>
    <source>
        <strain evidence="2">cv. Nipponbare</strain>
    </source>
</reference>
<proteinExistence type="predicted"/>
<gene>
    <name evidence="1" type="ordered locus">Os05g0380400</name>
    <name evidence="1" type="ORF">OSNPB_050380400</name>
</gene>
<sequence>RLKSLRSWVVKKLVTSQSVKEEVLKPGDRVLKDK</sequence>
<dbReference type="Proteomes" id="UP000059680">
    <property type="component" value="Chromosome 5"/>
</dbReference>
<evidence type="ECO:0000313" key="2">
    <source>
        <dbReference type="Proteomes" id="UP000059680"/>
    </source>
</evidence>
<reference evidence="1 2" key="2">
    <citation type="journal article" date="2013" name="Plant Cell Physiol.">
        <title>Rice Annotation Project Database (RAP-DB): an integrative and interactive database for rice genomics.</title>
        <authorList>
            <person name="Sakai H."/>
            <person name="Lee S.S."/>
            <person name="Tanaka T."/>
            <person name="Numa H."/>
            <person name="Kim J."/>
            <person name="Kawahara Y."/>
            <person name="Wakimoto H."/>
            <person name="Yang C.C."/>
            <person name="Iwamoto M."/>
            <person name="Abe T."/>
            <person name="Yamada Y."/>
            <person name="Muto A."/>
            <person name="Inokuchi H."/>
            <person name="Ikemura T."/>
            <person name="Matsumoto T."/>
            <person name="Sasaki T."/>
            <person name="Itoh T."/>
        </authorList>
    </citation>
    <scope>NUCLEOTIDE SEQUENCE [LARGE SCALE GENOMIC DNA]</scope>
    <source>
        <strain evidence="2">cv. Nipponbare</strain>
    </source>
</reference>
<evidence type="ECO:0000313" key="1">
    <source>
        <dbReference type="EMBL" id="BAS93759.1"/>
    </source>
</evidence>
<dbReference type="AlphaFoldDB" id="A0A0P0WLX3"/>
<dbReference type="PaxDb" id="39947-A0A0P0WLX3"/>
<organism evidence="1 2">
    <name type="scientific">Oryza sativa subsp. japonica</name>
    <name type="common">Rice</name>
    <dbReference type="NCBI Taxonomy" id="39947"/>
    <lineage>
        <taxon>Eukaryota</taxon>
        <taxon>Viridiplantae</taxon>
        <taxon>Streptophyta</taxon>
        <taxon>Embryophyta</taxon>
        <taxon>Tracheophyta</taxon>
        <taxon>Spermatophyta</taxon>
        <taxon>Magnoliopsida</taxon>
        <taxon>Liliopsida</taxon>
        <taxon>Poales</taxon>
        <taxon>Poaceae</taxon>
        <taxon>BOP clade</taxon>
        <taxon>Oryzoideae</taxon>
        <taxon>Oryzeae</taxon>
        <taxon>Oryzinae</taxon>
        <taxon>Oryza</taxon>
        <taxon>Oryza sativa</taxon>
    </lineage>
</organism>
<dbReference type="InParanoid" id="A0A0P0WLX3"/>
<accession>A0A0P0WLX3</accession>
<feature type="non-terminal residue" evidence="1">
    <location>
        <position position="1"/>
    </location>
</feature>
<dbReference type="Gramene" id="Os05t0380400-01">
    <property type="protein sequence ID" value="Os05t0380400-01"/>
    <property type="gene ID" value="Os05g0380400"/>
</dbReference>
<name>A0A0P0WLX3_ORYSJ</name>
<reference evidence="1 2" key="3">
    <citation type="journal article" date="2013" name="Rice">
        <title>Improvement of the Oryza sativa Nipponbare reference genome using next generation sequence and optical map data.</title>
        <authorList>
            <person name="Kawahara Y."/>
            <person name="de la Bastide M."/>
            <person name="Hamilton J.P."/>
            <person name="Kanamori H."/>
            <person name="McCombie W.R."/>
            <person name="Ouyang S."/>
            <person name="Schwartz D.C."/>
            <person name="Tanaka T."/>
            <person name="Wu J."/>
            <person name="Zhou S."/>
            <person name="Childs K.L."/>
            <person name="Davidson R.M."/>
            <person name="Lin H."/>
            <person name="Quesada-Ocampo L."/>
            <person name="Vaillancourt B."/>
            <person name="Sakai H."/>
            <person name="Lee S.S."/>
            <person name="Kim J."/>
            <person name="Numa H."/>
            <person name="Itoh T."/>
            <person name="Buell C.R."/>
            <person name="Matsumoto T."/>
        </authorList>
    </citation>
    <scope>NUCLEOTIDE SEQUENCE [LARGE SCALE GENOMIC DNA]</scope>
    <source>
        <strain evidence="2">cv. Nipponbare</strain>
    </source>
</reference>